<keyword evidence="2" id="KW-1185">Reference proteome</keyword>
<evidence type="ECO:0000313" key="1">
    <source>
        <dbReference type="EMBL" id="GLB42727.1"/>
    </source>
</evidence>
<sequence length="67" mass="7798">MHCHFDFSPSEEHLGHYTAAETALLGEKTHIFRRNHMLRSASRPKSLLETYVLELMEICLSHPQVSY</sequence>
<evidence type="ECO:0000313" key="2">
    <source>
        <dbReference type="Proteomes" id="UP001063166"/>
    </source>
</evidence>
<organism evidence="1 2">
    <name type="scientific">Lyophyllum shimeji</name>
    <name type="common">Hon-shimeji</name>
    <name type="synonym">Tricholoma shimeji</name>
    <dbReference type="NCBI Taxonomy" id="47721"/>
    <lineage>
        <taxon>Eukaryota</taxon>
        <taxon>Fungi</taxon>
        <taxon>Dikarya</taxon>
        <taxon>Basidiomycota</taxon>
        <taxon>Agaricomycotina</taxon>
        <taxon>Agaricomycetes</taxon>
        <taxon>Agaricomycetidae</taxon>
        <taxon>Agaricales</taxon>
        <taxon>Tricholomatineae</taxon>
        <taxon>Lyophyllaceae</taxon>
        <taxon>Lyophyllum</taxon>
    </lineage>
</organism>
<protein>
    <submittedName>
        <fullName evidence="1">Uncharacterized protein</fullName>
    </submittedName>
</protein>
<accession>A0A9P3PTS8</accession>
<name>A0A9P3PTS8_LYOSH</name>
<gene>
    <name evidence="1" type="ORF">LshimejAT787_1201760</name>
</gene>
<comment type="caution">
    <text evidence="1">The sequence shown here is derived from an EMBL/GenBank/DDBJ whole genome shotgun (WGS) entry which is preliminary data.</text>
</comment>
<dbReference type="Proteomes" id="UP001063166">
    <property type="component" value="Unassembled WGS sequence"/>
</dbReference>
<reference evidence="1" key="1">
    <citation type="submission" date="2022-07" db="EMBL/GenBank/DDBJ databases">
        <title>The genome of Lyophyllum shimeji provides insight into the initial evolution of ectomycorrhizal fungal genome.</title>
        <authorList>
            <person name="Kobayashi Y."/>
            <person name="Shibata T."/>
            <person name="Hirakawa H."/>
            <person name="Shigenobu S."/>
            <person name="Nishiyama T."/>
            <person name="Yamada A."/>
            <person name="Hasebe M."/>
            <person name="Kawaguchi M."/>
        </authorList>
    </citation>
    <scope>NUCLEOTIDE SEQUENCE</scope>
    <source>
        <strain evidence="1">AT787</strain>
    </source>
</reference>
<dbReference type="EMBL" id="BRPK01000012">
    <property type="protein sequence ID" value="GLB42727.1"/>
    <property type="molecule type" value="Genomic_DNA"/>
</dbReference>
<dbReference type="AlphaFoldDB" id="A0A9P3PTS8"/>
<proteinExistence type="predicted"/>